<keyword evidence="2 5" id="KW-0238">DNA-binding</keyword>
<protein>
    <submittedName>
        <fullName evidence="5">DNA-binding GntR family transcriptional regulator</fullName>
    </submittedName>
</protein>
<dbReference type="Pfam" id="PF00392">
    <property type="entry name" value="GntR"/>
    <property type="match status" value="1"/>
</dbReference>
<dbReference type="PANTHER" id="PTHR43537:SF5">
    <property type="entry name" value="UXU OPERON TRANSCRIPTIONAL REGULATOR"/>
    <property type="match status" value="1"/>
</dbReference>
<proteinExistence type="predicted"/>
<keyword evidence="1" id="KW-0805">Transcription regulation</keyword>
<dbReference type="InterPro" id="IPR011711">
    <property type="entry name" value="GntR_C"/>
</dbReference>
<dbReference type="Gene3D" id="1.10.10.10">
    <property type="entry name" value="Winged helix-like DNA-binding domain superfamily/Winged helix DNA-binding domain"/>
    <property type="match status" value="1"/>
</dbReference>
<dbReference type="Pfam" id="PF07729">
    <property type="entry name" value="FCD"/>
    <property type="match status" value="1"/>
</dbReference>
<gene>
    <name evidence="5" type="ORF">J2Z83_002152</name>
</gene>
<dbReference type="InterPro" id="IPR036388">
    <property type="entry name" value="WH-like_DNA-bd_sf"/>
</dbReference>
<dbReference type="PANTHER" id="PTHR43537">
    <property type="entry name" value="TRANSCRIPTIONAL REGULATOR, GNTR FAMILY"/>
    <property type="match status" value="1"/>
</dbReference>
<keyword evidence="6" id="KW-1185">Reference proteome</keyword>
<dbReference type="CDD" id="cd07377">
    <property type="entry name" value="WHTH_GntR"/>
    <property type="match status" value="1"/>
</dbReference>
<name>A0ABS4IGG3_9BACI</name>
<comment type="caution">
    <text evidence="5">The sequence shown here is derived from an EMBL/GenBank/DDBJ whole genome shotgun (WGS) entry which is preliminary data.</text>
</comment>
<accession>A0ABS4IGG3</accession>
<evidence type="ECO:0000256" key="2">
    <source>
        <dbReference type="ARBA" id="ARBA00023125"/>
    </source>
</evidence>
<dbReference type="RefSeq" id="WP_209463199.1">
    <property type="nucleotide sequence ID" value="NZ_CP110224.1"/>
</dbReference>
<evidence type="ECO:0000256" key="3">
    <source>
        <dbReference type="ARBA" id="ARBA00023163"/>
    </source>
</evidence>
<keyword evidence="3" id="KW-0804">Transcription</keyword>
<sequence>MANQINKDALSHQIAAYITEQIISGELKPGDKLIENSYAETYGISRAPIRDAFYILTLEGLVEKPPRKAALVRKYSQTEIFDLLEIRNFLESLAMKRIVTAGIDEGGLKLMNKKLEEMQNEKAPGKYARLNHSFHQHIIDMSRSQMINDIYNRLGTPLLTVQSNSFSKEGKITKSLKEHFLLIQYLQSNELKKAQQLLEKHNDDVLKDYMK</sequence>
<feature type="domain" description="HTH gntR-type" evidence="4">
    <location>
        <begin position="8"/>
        <end position="75"/>
    </location>
</feature>
<dbReference type="InterPro" id="IPR008920">
    <property type="entry name" value="TF_FadR/GntR_C"/>
</dbReference>
<evidence type="ECO:0000313" key="5">
    <source>
        <dbReference type="EMBL" id="MBP1970036.1"/>
    </source>
</evidence>
<dbReference type="SUPFAM" id="SSF48008">
    <property type="entry name" value="GntR ligand-binding domain-like"/>
    <property type="match status" value="1"/>
</dbReference>
<dbReference type="SMART" id="SM00895">
    <property type="entry name" value="FCD"/>
    <property type="match status" value="1"/>
</dbReference>
<evidence type="ECO:0000259" key="4">
    <source>
        <dbReference type="PROSITE" id="PS50949"/>
    </source>
</evidence>
<dbReference type="GO" id="GO:0003677">
    <property type="term" value="F:DNA binding"/>
    <property type="evidence" value="ECO:0007669"/>
    <property type="project" value="UniProtKB-KW"/>
</dbReference>
<dbReference type="Proteomes" id="UP001519345">
    <property type="component" value="Unassembled WGS sequence"/>
</dbReference>
<evidence type="ECO:0000313" key="6">
    <source>
        <dbReference type="Proteomes" id="UP001519345"/>
    </source>
</evidence>
<organism evidence="5 6">
    <name type="scientific">Virgibacillus natechei</name>
    <dbReference type="NCBI Taxonomy" id="1216297"/>
    <lineage>
        <taxon>Bacteria</taxon>
        <taxon>Bacillati</taxon>
        <taxon>Bacillota</taxon>
        <taxon>Bacilli</taxon>
        <taxon>Bacillales</taxon>
        <taxon>Bacillaceae</taxon>
        <taxon>Virgibacillus</taxon>
    </lineage>
</organism>
<evidence type="ECO:0000256" key="1">
    <source>
        <dbReference type="ARBA" id="ARBA00023015"/>
    </source>
</evidence>
<dbReference type="SMART" id="SM00345">
    <property type="entry name" value="HTH_GNTR"/>
    <property type="match status" value="1"/>
</dbReference>
<dbReference type="PROSITE" id="PS50949">
    <property type="entry name" value="HTH_GNTR"/>
    <property type="match status" value="1"/>
</dbReference>
<reference evidence="5 6" key="1">
    <citation type="submission" date="2021-03" db="EMBL/GenBank/DDBJ databases">
        <title>Genomic Encyclopedia of Type Strains, Phase IV (KMG-IV): sequencing the most valuable type-strain genomes for metagenomic binning, comparative biology and taxonomic classification.</title>
        <authorList>
            <person name="Goeker M."/>
        </authorList>
    </citation>
    <scope>NUCLEOTIDE SEQUENCE [LARGE SCALE GENOMIC DNA]</scope>
    <source>
        <strain evidence="5 6">DSM 25609</strain>
    </source>
</reference>
<dbReference type="Gene3D" id="1.20.120.530">
    <property type="entry name" value="GntR ligand-binding domain-like"/>
    <property type="match status" value="1"/>
</dbReference>
<dbReference type="EMBL" id="JAGGKX010000010">
    <property type="protein sequence ID" value="MBP1970036.1"/>
    <property type="molecule type" value="Genomic_DNA"/>
</dbReference>
<dbReference type="InterPro" id="IPR000524">
    <property type="entry name" value="Tscrpt_reg_HTH_GntR"/>
</dbReference>
<dbReference type="SUPFAM" id="SSF46785">
    <property type="entry name" value="Winged helix' DNA-binding domain"/>
    <property type="match status" value="1"/>
</dbReference>
<dbReference type="InterPro" id="IPR036390">
    <property type="entry name" value="WH_DNA-bd_sf"/>
</dbReference>